<dbReference type="Proteomes" id="UP000053236">
    <property type="component" value="Unassembled WGS sequence"/>
</dbReference>
<organism evidence="2">
    <name type="scientific">Phytophthora nicotianae</name>
    <name type="common">Potato buckeye rot agent</name>
    <name type="synonym">Phytophthora parasitica</name>
    <dbReference type="NCBI Taxonomy" id="4792"/>
    <lineage>
        <taxon>Eukaryota</taxon>
        <taxon>Sar</taxon>
        <taxon>Stramenopiles</taxon>
        <taxon>Oomycota</taxon>
        <taxon>Peronosporomycetes</taxon>
        <taxon>Peronosporales</taxon>
        <taxon>Peronosporaceae</taxon>
        <taxon>Phytophthora</taxon>
    </lineage>
</organism>
<gene>
    <name evidence="2" type="ORF">L915_20338</name>
</gene>
<evidence type="ECO:0000313" key="2">
    <source>
        <dbReference type="EMBL" id="ETK72571.1"/>
    </source>
</evidence>
<dbReference type="AlphaFoldDB" id="W2FRL2"/>
<feature type="compositionally biased region" description="Basic residues" evidence="1">
    <location>
        <begin position="146"/>
        <end position="155"/>
    </location>
</feature>
<feature type="compositionally biased region" description="Acidic residues" evidence="1">
    <location>
        <begin position="122"/>
        <end position="139"/>
    </location>
</feature>
<name>W2FRL2_PHYNI</name>
<evidence type="ECO:0000256" key="1">
    <source>
        <dbReference type="SAM" id="MobiDB-lite"/>
    </source>
</evidence>
<protein>
    <submittedName>
        <fullName evidence="2">Uncharacterized protein</fullName>
    </submittedName>
</protein>
<accession>W2FRL2</accession>
<proteinExistence type="predicted"/>
<dbReference type="VEuPathDB" id="FungiDB:PPTG_15733"/>
<feature type="region of interest" description="Disordered" evidence="1">
    <location>
        <begin position="96"/>
        <end position="155"/>
    </location>
</feature>
<reference evidence="2" key="1">
    <citation type="submission" date="2013-11" db="EMBL/GenBank/DDBJ databases">
        <title>The Genome Sequence of Phytophthora parasitica CJ02B3.</title>
        <authorList>
            <consortium name="The Broad Institute Genomics Platform"/>
            <person name="Russ C."/>
            <person name="Tyler B."/>
            <person name="Panabieres F."/>
            <person name="Shan W."/>
            <person name="Tripathy S."/>
            <person name="Grunwald N."/>
            <person name="Machado M."/>
            <person name="Johnson C.S."/>
            <person name="Arredondo F."/>
            <person name="Hong C."/>
            <person name="Coffey M."/>
            <person name="Young S.K."/>
            <person name="Zeng Q."/>
            <person name="Gargeya S."/>
            <person name="Fitzgerald M."/>
            <person name="Abouelleil A."/>
            <person name="Alvarado L."/>
            <person name="Chapman S.B."/>
            <person name="Gainer-Dewar J."/>
            <person name="Goldberg J."/>
            <person name="Griggs A."/>
            <person name="Gujja S."/>
            <person name="Hansen M."/>
            <person name="Howarth C."/>
            <person name="Imamovic A."/>
            <person name="Ireland A."/>
            <person name="Larimer J."/>
            <person name="McCowan C."/>
            <person name="Murphy C."/>
            <person name="Pearson M."/>
            <person name="Poon T.W."/>
            <person name="Priest M."/>
            <person name="Roberts A."/>
            <person name="Saif S."/>
            <person name="Shea T."/>
            <person name="Sykes S."/>
            <person name="Wortman J."/>
            <person name="Nusbaum C."/>
            <person name="Birren B."/>
        </authorList>
    </citation>
    <scope>NUCLEOTIDE SEQUENCE [LARGE SCALE GENOMIC DNA]</scope>
    <source>
        <strain evidence="2">CJ02B3</strain>
    </source>
</reference>
<sequence length="155" mass="18207">MAMDVLDMLTVLPVDQIEGPGIRWVKRQFKERCRENGVAYIRSRWGIIWRYFKRTWLELYDPVLWNVHGLTERLVARTSNPLERFNRELNAAFSTPHPSMAMRARGDQRETIRLPGAVELSTESEDSSSDEEDMEMQDSDADKRPRPMRPKTLRV</sequence>
<dbReference type="EMBL" id="KI689545">
    <property type="protein sequence ID" value="ETK72571.1"/>
    <property type="molecule type" value="Genomic_DNA"/>
</dbReference>